<evidence type="ECO:0000256" key="1">
    <source>
        <dbReference type="ARBA" id="ARBA00023125"/>
    </source>
</evidence>
<dbReference type="EMBL" id="JAJHJB010000001">
    <property type="protein sequence ID" value="MCC5463909.1"/>
    <property type="molecule type" value="Genomic_DNA"/>
</dbReference>
<gene>
    <name evidence="4" type="ORF">LMF89_00860</name>
</gene>
<reference evidence="4" key="1">
    <citation type="submission" date="2021-11" db="EMBL/GenBank/DDBJ databases">
        <title>Description of a new species Pelosinus isolated from the bottom sediments of Lake Baikal.</title>
        <authorList>
            <person name="Zakharyuk A."/>
        </authorList>
    </citation>
    <scope>NUCLEOTIDE SEQUENCE</scope>
    <source>
        <strain evidence="4">Bkl1</strain>
    </source>
</reference>
<comment type="caution">
    <text evidence="4">The sequence shown here is derived from an EMBL/GenBank/DDBJ whole genome shotgun (WGS) entry which is preliminary data.</text>
</comment>
<evidence type="ECO:0000259" key="3">
    <source>
        <dbReference type="PROSITE" id="PS50977"/>
    </source>
</evidence>
<evidence type="ECO:0000313" key="4">
    <source>
        <dbReference type="EMBL" id="MCC5463909.1"/>
    </source>
</evidence>
<keyword evidence="1 2" id="KW-0238">DNA-binding</keyword>
<accession>A0ABS8HLA7</accession>
<feature type="domain" description="HTH tetR-type" evidence="3">
    <location>
        <begin position="9"/>
        <end position="69"/>
    </location>
</feature>
<keyword evidence="5" id="KW-1185">Reference proteome</keyword>
<dbReference type="Pfam" id="PF00440">
    <property type="entry name" value="TetR_N"/>
    <property type="match status" value="1"/>
</dbReference>
<dbReference type="Gene3D" id="1.10.357.10">
    <property type="entry name" value="Tetracycline Repressor, domain 2"/>
    <property type="match status" value="1"/>
</dbReference>
<dbReference type="InterPro" id="IPR009057">
    <property type="entry name" value="Homeodomain-like_sf"/>
</dbReference>
<name>A0ABS8HLA7_9FIRM</name>
<proteinExistence type="predicted"/>
<dbReference type="PANTHER" id="PTHR43479:SF11">
    <property type="entry name" value="ACREF_ENVCD OPERON REPRESSOR-RELATED"/>
    <property type="match status" value="1"/>
</dbReference>
<dbReference type="InterPro" id="IPR001647">
    <property type="entry name" value="HTH_TetR"/>
</dbReference>
<organism evidence="4 5">
    <name type="scientific">Pelosinus baikalensis</name>
    <dbReference type="NCBI Taxonomy" id="2892015"/>
    <lineage>
        <taxon>Bacteria</taxon>
        <taxon>Bacillati</taxon>
        <taxon>Bacillota</taxon>
        <taxon>Negativicutes</taxon>
        <taxon>Selenomonadales</taxon>
        <taxon>Sporomusaceae</taxon>
        <taxon>Pelosinus</taxon>
    </lineage>
</organism>
<dbReference type="PROSITE" id="PS01081">
    <property type="entry name" value="HTH_TETR_1"/>
    <property type="match status" value="1"/>
</dbReference>
<protein>
    <submittedName>
        <fullName evidence="4">TetR/AcrR family transcriptional regulator</fullName>
    </submittedName>
</protein>
<dbReference type="InterPro" id="IPR050624">
    <property type="entry name" value="HTH-type_Tx_Regulator"/>
</dbReference>
<evidence type="ECO:0000313" key="5">
    <source>
        <dbReference type="Proteomes" id="UP001165492"/>
    </source>
</evidence>
<sequence length="220" mass="24960">MIRVTKDPEIRQAELMDAAQELFILLGYQQTTVSTIVKKVGVAQGTFYYYFASKEAILEAIFARHVTTMLLEVQTFYSNQNTVLEKLQLFFNLFYKLCYCDEPGLIGKILYKEKQGLLINKLWRQMLFTTQPIFKGILEQGNKEGLTNVIHMDETFSFFAGIMAALLEASSPLEFDREVDPVIVANKLEIAGKLIENLLGAPVGSIHLDPLDSKHCLQQL</sequence>
<dbReference type="InterPro" id="IPR023772">
    <property type="entry name" value="DNA-bd_HTH_TetR-type_CS"/>
</dbReference>
<dbReference type="Proteomes" id="UP001165492">
    <property type="component" value="Unassembled WGS sequence"/>
</dbReference>
<dbReference type="PROSITE" id="PS50977">
    <property type="entry name" value="HTH_TETR_2"/>
    <property type="match status" value="1"/>
</dbReference>
<dbReference type="PRINTS" id="PR00455">
    <property type="entry name" value="HTHTETR"/>
</dbReference>
<feature type="DNA-binding region" description="H-T-H motif" evidence="2">
    <location>
        <begin position="32"/>
        <end position="51"/>
    </location>
</feature>
<dbReference type="PANTHER" id="PTHR43479">
    <property type="entry name" value="ACREF/ENVCD OPERON REPRESSOR-RELATED"/>
    <property type="match status" value="1"/>
</dbReference>
<evidence type="ECO:0000256" key="2">
    <source>
        <dbReference type="PROSITE-ProRule" id="PRU00335"/>
    </source>
</evidence>
<dbReference type="RefSeq" id="WP_229533445.1">
    <property type="nucleotide sequence ID" value="NZ_JAJHJB010000001.1"/>
</dbReference>
<dbReference type="SUPFAM" id="SSF46689">
    <property type="entry name" value="Homeodomain-like"/>
    <property type="match status" value="1"/>
</dbReference>